<organism evidence="3 4">
    <name type="scientific">Streptomyces himastatinicus ATCC 53653</name>
    <dbReference type="NCBI Taxonomy" id="457427"/>
    <lineage>
        <taxon>Bacteria</taxon>
        <taxon>Bacillati</taxon>
        <taxon>Actinomycetota</taxon>
        <taxon>Actinomycetes</taxon>
        <taxon>Kitasatosporales</taxon>
        <taxon>Streptomycetaceae</taxon>
        <taxon>Streptomyces</taxon>
        <taxon>Streptomyces violaceusniger group</taxon>
    </lineage>
</organism>
<dbReference type="Proteomes" id="UP000003963">
    <property type="component" value="Unassembled WGS sequence"/>
</dbReference>
<dbReference type="EMBL" id="GG657754">
    <property type="protein sequence ID" value="EFL25426.1"/>
    <property type="molecule type" value="Genomic_DNA"/>
</dbReference>
<dbReference type="InterPro" id="IPR036390">
    <property type="entry name" value="WH_DNA-bd_sf"/>
</dbReference>
<dbReference type="CDD" id="cd00090">
    <property type="entry name" value="HTH_ARSR"/>
    <property type="match status" value="1"/>
</dbReference>
<dbReference type="SMART" id="SM00418">
    <property type="entry name" value="HTH_ARSR"/>
    <property type="match status" value="1"/>
</dbReference>
<feature type="compositionally biased region" description="Polar residues" evidence="1">
    <location>
        <begin position="85"/>
        <end position="103"/>
    </location>
</feature>
<dbReference type="STRING" id="457427.SSOG_05140"/>
<feature type="compositionally biased region" description="Polar residues" evidence="1">
    <location>
        <begin position="1"/>
        <end position="20"/>
    </location>
</feature>
<dbReference type="InterPro" id="IPR036388">
    <property type="entry name" value="WH-like_DNA-bd_sf"/>
</dbReference>
<dbReference type="RefSeq" id="WP_009717230.1">
    <property type="nucleotide sequence ID" value="NZ_GG657754.1"/>
</dbReference>
<feature type="region of interest" description="Disordered" evidence="1">
    <location>
        <begin position="1"/>
        <end position="103"/>
    </location>
</feature>
<keyword evidence="4" id="KW-1185">Reference proteome</keyword>
<name>D9WGN8_9ACTN</name>
<dbReference type="AlphaFoldDB" id="D9WGN8"/>
<evidence type="ECO:0000313" key="4">
    <source>
        <dbReference type="Proteomes" id="UP000003963"/>
    </source>
</evidence>
<proteinExistence type="predicted"/>
<evidence type="ECO:0000256" key="1">
    <source>
        <dbReference type="SAM" id="MobiDB-lite"/>
    </source>
</evidence>
<evidence type="ECO:0000259" key="2">
    <source>
        <dbReference type="PROSITE" id="PS50987"/>
    </source>
</evidence>
<dbReference type="HOGENOM" id="CLU_1785815_0_0_11"/>
<feature type="domain" description="HTH arsR-type" evidence="2">
    <location>
        <begin position="53"/>
        <end position="145"/>
    </location>
</feature>
<dbReference type="PROSITE" id="PS50987">
    <property type="entry name" value="HTH_ARSR_2"/>
    <property type="match status" value="1"/>
</dbReference>
<dbReference type="GO" id="GO:0003700">
    <property type="term" value="F:DNA-binding transcription factor activity"/>
    <property type="evidence" value="ECO:0007669"/>
    <property type="project" value="InterPro"/>
</dbReference>
<gene>
    <name evidence="3" type="ORF">SSOG_05140</name>
</gene>
<feature type="compositionally biased region" description="Low complexity" evidence="1">
    <location>
        <begin position="64"/>
        <end position="78"/>
    </location>
</feature>
<reference evidence="3 4" key="1">
    <citation type="submission" date="2009-02" db="EMBL/GenBank/DDBJ databases">
        <title>Annotation of Streptomyces hygroscopicus strain ATCC 53653.</title>
        <authorList>
            <consortium name="The Broad Institute Genome Sequencing Platform"/>
            <consortium name="Broad Institute Microbial Sequencing Center"/>
            <person name="Fischbach M."/>
            <person name="Godfrey P."/>
            <person name="Ward D."/>
            <person name="Young S."/>
            <person name="Zeng Q."/>
            <person name="Koehrsen M."/>
            <person name="Alvarado L."/>
            <person name="Berlin A.M."/>
            <person name="Bochicchio J."/>
            <person name="Borenstein D."/>
            <person name="Chapman S.B."/>
            <person name="Chen Z."/>
            <person name="Engels R."/>
            <person name="Freedman E."/>
            <person name="Gellesch M."/>
            <person name="Goldberg J."/>
            <person name="Griggs A."/>
            <person name="Gujja S."/>
            <person name="Heilman E.R."/>
            <person name="Heiman D.I."/>
            <person name="Hepburn T.A."/>
            <person name="Howarth C."/>
            <person name="Jen D."/>
            <person name="Larson L."/>
            <person name="Lewis B."/>
            <person name="Mehta T."/>
            <person name="Park D."/>
            <person name="Pearson M."/>
            <person name="Richards J."/>
            <person name="Roberts A."/>
            <person name="Saif S."/>
            <person name="Shea T.D."/>
            <person name="Shenoy N."/>
            <person name="Sisk P."/>
            <person name="Stolte C."/>
            <person name="Sykes S.N."/>
            <person name="Thomson T."/>
            <person name="Walk T."/>
            <person name="White J."/>
            <person name="Yandava C."/>
            <person name="Straight P."/>
            <person name="Clardy J."/>
            <person name="Hung D."/>
            <person name="Kolter R."/>
            <person name="Mekalanos J."/>
            <person name="Walker S."/>
            <person name="Walsh C.T."/>
            <person name="Wieland-Brown L.C."/>
            <person name="Haas B."/>
            <person name="Nusbaum C."/>
            <person name="Birren B."/>
        </authorList>
    </citation>
    <scope>NUCLEOTIDE SEQUENCE [LARGE SCALE GENOMIC DNA]</scope>
    <source>
        <strain evidence="3 4">ATCC 53653</strain>
    </source>
</reference>
<feature type="compositionally biased region" description="Low complexity" evidence="1">
    <location>
        <begin position="25"/>
        <end position="52"/>
    </location>
</feature>
<dbReference type="Gene3D" id="1.10.10.10">
    <property type="entry name" value="Winged helix-like DNA-binding domain superfamily/Winged helix DNA-binding domain"/>
    <property type="match status" value="1"/>
</dbReference>
<accession>D9WGN8</accession>
<dbReference type="Pfam" id="PF12840">
    <property type="entry name" value="HTH_20"/>
    <property type="match status" value="1"/>
</dbReference>
<evidence type="ECO:0000313" key="3">
    <source>
        <dbReference type="EMBL" id="EFL25426.1"/>
    </source>
</evidence>
<dbReference type="InterPro" id="IPR011991">
    <property type="entry name" value="ArsR-like_HTH"/>
</dbReference>
<sequence length="145" mass="15034">MSNSPGHRIQSRSVSRNGRTSCPCAGSARPGSVRRSPVRRSPGCGSSPRRCPAATAPAGSPRTPTGAAAGCSPAATASHRAGEPITTSELATRLGSSEPQVSRTLRTLRDAGLVRSTRDGKLVRHRLATDVVQRLGQDVLATVSR</sequence>
<protein>
    <recommendedName>
        <fullName evidence="2">HTH arsR-type domain-containing protein</fullName>
    </recommendedName>
</protein>
<dbReference type="SUPFAM" id="SSF46785">
    <property type="entry name" value="Winged helix' DNA-binding domain"/>
    <property type="match status" value="1"/>
</dbReference>
<dbReference type="InterPro" id="IPR001845">
    <property type="entry name" value="HTH_ArsR_DNA-bd_dom"/>
</dbReference>